<evidence type="ECO:0000313" key="3">
    <source>
        <dbReference type="EMBL" id="PIO64553.1"/>
    </source>
</evidence>
<dbReference type="PANTHER" id="PTHR31967">
    <property type="entry name" value="GROUNDHOG (HEDGEHOG-LIKE FAMILY)-RELATED"/>
    <property type="match status" value="1"/>
</dbReference>
<reference evidence="3 4" key="1">
    <citation type="submission" date="2015-09" db="EMBL/GenBank/DDBJ databases">
        <title>Draft genome of the parasitic nematode Teladorsagia circumcincta isolate WARC Sus (inbred).</title>
        <authorList>
            <person name="Mitreva M."/>
        </authorList>
    </citation>
    <scope>NUCLEOTIDE SEQUENCE [LARGE SCALE GENOMIC DNA]</scope>
    <source>
        <strain evidence="3 4">S</strain>
    </source>
</reference>
<dbReference type="Pfam" id="PF04155">
    <property type="entry name" value="Ground-like"/>
    <property type="match status" value="1"/>
</dbReference>
<proteinExistence type="predicted"/>
<gene>
    <name evidence="3" type="ORF">TELCIR_13817</name>
</gene>
<keyword evidence="4" id="KW-1185">Reference proteome</keyword>
<evidence type="ECO:0000313" key="4">
    <source>
        <dbReference type="Proteomes" id="UP000230423"/>
    </source>
</evidence>
<organism evidence="3 4">
    <name type="scientific">Teladorsagia circumcincta</name>
    <name type="common">Brown stomach worm</name>
    <name type="synonym">Ostertagia circumcincta</name>
    <dbReference type="NCBI Taxonomy" id="45464"/>
    <lineage>
        <taxon>Eukaryota</taxon>
        <taxon>Metazoa</taxon>
        <taxon>Ecdysozoa</taxon>
        <taxon>Nematoda</taxon>
        <taxon>Chromadorea</taxon>
        <taxon>Rhabditida</taxon>
        <taxon>Rhabditina</taxon>
        <taxon>Rhabditomorpha</taxon>
        <taxon>Strongyloidea</taxon>
        <taxon>Trichostrongylidae</taxon>
        <taxon>Teladorsagia</taxon>
    </lineage>
</organism>
<accession>A0A2G9U2U2</accession>
<dbReference type="Proteomes" id="UP000230423">
    <property type="component" value="Unassembled WGS sequence"/>
</dbReference>
<dbReference type="EMBL" id="KZ349796">
    <property type="protein sequence ID" value="PIO64553.1"/>
    <property type="molecule type" value="Genomic_DNA"/>
</dbReference>
<protein>
    <submittedName>
        <fullName evidence="3">Ground-like domain protein</fullName>
    </submittedName>
</protein>
<dbReference type="AlphaFoldDB" id="A0A2G9U2U2"/>
<name>A0A2G9U2U2_TELCI</name>
<dbReference type="PANTHER" id="PTHR31967:SF20">
    <property type="entry name" value="GROUND-LIKE DOMAIN-CONTAINING PROTEIN"/>
    <property type="match status" value="1"/>
</dbReference>
<sequence length="199" mass="22747">MEDAGDPITNDLITEEDDPPPYPFSHCYMNIDGFMCCNRFLESLMRKSFRKLQIGEHFHECSVQKIANKIQSDSEHVFNTTFETVVGIDDFAIRAHFAGDLMCKIQEGGRFITNYATMMPSRIGVRPDPLAVVTNMEINTRDGNKKPSPIDPATPKQLDGAVQHVQVPDQKRPRIIKENIPFHEKSREDIENDNLITRR</sequence>
<evidence type="ECO:0000256" key="1">
    <source>
        <dbReference type="SAM" id="MobiDB-lite"/>
    </source>
</evidence>
<feature type="domain" description="Ground-like" evidence="2">
    <location>
        <begin position="33"/>
        <end position="113"/>
    </location>
</feature>
<dbReference type="InterPro" id="IPR007284">
    <property type="entry name" value="Ground-like_dom"/>
</dbReference>
<evidence type="ECO:0000259" key="2">
    <source>
        <dbReference type="Pfam" id="PF04155"/>
    </source>
</evidence>
<feature type="region of interest" description="Disordered" evidence="1">
    <location>
        <begin position="140"/>
        <end position="159"/>
    </location>
</feature>
<dbReference type="OrthoDB" id="5831900at2759"/>